<dbReference type="GO" id="GO:0098632">
    <property type="term" value="F:cell-cell adhesion mediator activity"/>
    <property type="evidence" value="ECO:0007669"/>
    <property type="project" value="TreeGrafter"/>
</dbReference>
<reference evidence="5 6" key="1">
    <citation type="submission" date="2019-04" db="EMBL/GenBank/DDBJ databases">
        <title>Annotation for the trematode Fasciola gigantica.</title>
        <authorList>
            <person name="Choi Y.-J."/>
        </authorList>
    </citation>
    <scope>NUCLEOTIDE SEQUENCE [LARGE SCALE GENOMIC DNA]</scope>
    <source>
        <strain evidence="5">Uganda_cow_1</strain>
    </source>
</reference>
<dbReference type="InterPro" id="IPR013098">
    <property type="entry name" value="Ig_I-set"/>
</dbReference>
<keyword evidence="2" id="KW-0393">Immunoglobulin domain</keyword>
<dbReference type="PANTHER" id="PTHR10075">
    <property type="entry name" value="BASIGIN RELATED"/>
    <property type="match status" value="1"/>
</dbReference>
<proteinExistence type="predicted"/>
<dbReference type="EMBL" id="SUNJ01004340">
    <property type="protein sequence ID" value="TPP64512.1"/>
    <property type="molecule type" value="Genomic_DNA"/>
</dbReference>
<dbReference type="STRING" id="46835.A0A504YQU3"/>
<dbReference type="Pfam" id="PF07679">
    <property type="entry name" value="I-set"/>
    <property type="match status" value="2"/>
</dbReference>
<dbReference type="CDD" id="cd00096">
    <property type="entry name" value="Ig"/>
    <property type="match status" value="1"/>
</dbReference>
<dbReference type="InterPro" id="IPR056475">
    <property type="entry name" value="GBD_Hemicentin/VWA7"/>
</dbReference>
<dbReference type="GO" id="GO:0007156">
    <property type="term" value="P:homophilic cell adhesion via plasma membrane adhesion molecules"/>
    <property type="evidence" value="ECO:0007669"/>
    <property type="project" value="TreeGrafter"/>
</dbReference>
<keyword evidence="6" id="KW-1185">Reference proteome</keyword>
<feature type="domain" description="Ig-like" evidence="4">
    <location>
        <begin position="533"/>
        <end position="600"/>
    </location>
</feature>
<evidence type="ECO:0000256" key="2">
    <source>
        <dbReference type="ARBA" id="ARBA00023319"/>
    </source>
</evidence>
<dbReference type="GO" id="GO:0007411">
    <property type="term" value="P:axon guidance"/>
    <property type="evidence" value="ECO:0007669"/>
    <property type="project" value="TreeGrafter"/>
</dbReference>
<dbReference type="Pfam" id="PF13927">
    <property type="entry name" value="Ig_3"/>
    <property type="match status" value="1"/>
</dbReference>
<dbReference type="InterPro" id="IPR003598">
    <property type="entry name" value="Ig_sub2"/>
</dbReference>
<dbReference type="GO" id="GO:0005886">
    <property type="term" value="C:plasma membrane"/>
    <property type="evidence" value="ECO:0007669"/>
    <property type="project" value="TreeGrafter"/>
</dbReference>
<dbReference type="InterPro" id="IPR013783">
    <property type="entry name" value="Ig-like_fold"/>
</dbReference>
<dbReference type="PANTHER" id="PTHR10075:SF14">
    <property type="entry name" value="CELL ADHESION MOLECULE DSCAM2-RELATED"/>
    <property type="match status" value="1"/>
</dbReference>
<dbReference type="AlphaFoldDB" id="A0A504YQU3"/>
<dbReference type="OrthoDB" id="5985519at2759"/>
<feature type="domain" description="Ig-like" evidence="4">
    <location>
        <begin position="346"/>
        <end position="382"/>
    </location>
</feature>
<dbReference type="InterPro" id="IPR036179">
    <property type="entry name" value="Ig-like_dom_sf"/>
</dbReference>
<dbReference type="SMART" id="SM00408">
    <property type="entry name" value="IGc2"/>
    <property type="match status" value="4"/>
</dbReference>
<organism evidence="5 6">
    <name type="scientific">Fasciola gigantica</name>
    <name type="common">Giant liver fluke</name>
    <dbReference type="NCBI Taxonomy" id="46835"/>
    <lineage>
        <taxon>Eukaryota</taxon>
        <taxon>Metazoa</taxon>
        <taxon>Spiralia</taxon>
        <taxon>Lophotrochozoa</taxon>
        <taxon>Platyhelminthes</taxon>
        <taxon>Trematoda</taxon>
        <taxon>Digenea</taxon>
        <taxon>Plagiorchiida</taxon>
        <taxon>Echinostomata</taxon>
        <taxon>Echinostomatoidea</taxon>
        <taxon>Fasciolidae</taxon>
        <taxon>Fasciola</taxon>
    </lineage>
</organism>
<dbReference type="GO" id="GO:0070593">
    <property type="term" value="P:dendrite self-avoidance"/>
    <property type="evidence" value="ECO:0007669"/>
    <property type="project" value="TreeGrafter"/>
</dbReference>
<evidence type="ECO:0000256" key="1">
    <source>
        <dbReference type="ARBA" id="ARBA00023157"/>
    </source>
</evidence>
<feature type="domain" description="Ig-like" evidence="4">
    <location>
        <begin position="436"/>
        <end position="531"/>
    </location>
</feature>
<dbReference type="Gene3D" id="2.60.40.10">
    <property type="entry name" value="Immunoglobulins"/>
    <property type="match status" value="7"/>
</dbReference>
<comment type="caution">
    <text evidence="5">The sequence shown here is derived from an EMBL/GenBank/DDBJ whole genome shotgun (WGS) entry which is preliminary data.</text>
</comment>
<dbReference type="PROSITE" id="PS50835">
    <property type="entry name" value="IG_LIKE"/>
    <property type="match status" value="6"/>
</dbReference>
<feature type="domain" description="Ig-like" evidence="4">
    <location>
        <begin position="712"/>
        <end position="753"/>
    </location>
</feature>
<feature type="domain" description="Ig-like" evidence="4">
    <location>
        <begin position="244"/>
        <end position="331"/>
    </location>
</feature>
<dbReference type="SUPFAM" id="SSF48726">
    <property type="entry name" value="Immunoglobulin"/>
    <property type="match status" value="6"/>
</dbReference>
<dbReference type="FunFam" id="2.60.40.10:FF:000032">
    <property type="entry name" value="palladin isoform X1"/>
    <property type="match status" value="1"/>
</dbReference>
<feature type="region of interest" description="Disordered" evidence="3">
    <location>
        <begin position="101"/>
        <end position="121"/>
    </location>
</feature>
<name>A0A504YQU3_FASGI</name>
<evidence type="ECO:0000256" key="3">
    <source>
        <dbReference type="SAM" id="MobiDB-lite"/>
    </source>
</evidence>
<protein>
    <submittedName>
        <fullName evidence="5">Hemicentin 1</fullName>
    </submittedName>
</protein>
<dbReference type="Proteomes" id="UP000316759">
    <property type="component" value="Unassembled WGS sequence"/>
</dbReference>
<dbReference type="InterPro" id="IPR007110">
    <property type="entry name" value="Ig-like_dom"/>
</dbReference>
<evidence type="ECO:0000259" key="4">
    <source>
        <dbReference type="PROSITE" id="PS50835"/>
    </source>
</evidence>
<dbReference type="GO" id="GO:0030424">
    <property type="term" value="C:axon"/>
    <property type="evidence" value="ECO:0007669"/>
    <property type="project" value="TreeGrafter"/>
</dbReference>
<evidence type="ECO:0000313" key="5">
    <source>
        <dbReference type="EMBL" id="TPP64512.1"/>
    </source>
</evidence>
<accession>A0A504YQU3</accession>
<gene>
    <name evidence="5" type="ORF">FGIG_10936</name>
</gene>
<dbReference type="InterPro" id="IPR003599">
    <property type="entry name" value="Ig_sub"/>
</dbReference>
<keyword evidence="1" id="KW-1015">Disulfide bond</keyword>
<dbReference type="SMART" id="SM00409">
    <property type="entry name" value="IG"/>
    <property type="match status" value="5"/>
</dbReference>
<evidence type="ECO:0000313" key="6">
    <source>
        <dbReference type="Proteomes" id="UP000316759"/>
    </source>
</evidence>
<feature type="compositionally biased region" description="Acidic residues" evidence="3">
    <location>
        <begin position="110"/>
        <end position="119"/>
    </location>
</feature>
<feature type="domain" description="Ig-like" evidence="4">
    <location>
        <begin position="608"/>
        <end position="708"/>
    </location>
</feature>
<dbReference type="Pfam" id="PF23560">
    <property type="entry name" value="GBD_Hemicentin"/>
    <property type="match status" value="1"/>
</dbReference>
<sequence length="791" mass="86758">MQVVEAAVEARKVHILQQDTWGENAKTYSFPVDAHLTQLTVHVTNHKRSQSIEVRIRNQEGKLIGHEDGLKRLMKAVHSVFVGSIDRPAPGEWTLEVSTKMDDAASSTETPEDGDESEDQQAFSVRISGISDVDLLQGFATTSHPFNYGTSRQPIGGVKNYIMVNMTGRFQPGRIDYFDMRSPNGTSLARIPAKQTPNTQIYVSQHPVDPLHDHAYLQVSGRDSRGFALQRYSKVALSGRKPRPIVITCPAKVELQRGATSELSCFVSSEIPYTIKWYKDGKHLGGRPDENQVYNFASDVKFVISDANEDSHGIYAAEVVPTVASSELKIEGEYKDEVAVVILPPPPRVLVPRNSSVEPGADAVLTCNVFSLDEDVEIRWFRGLEPRFELKEGRRYRVETQQASPSGGPTKALISKLTVTQIPMLSVYPIFISVLPQVTTTSEEIMFKEGGSLVLGCLTEGVPQPKISWLFNKVPIAISGMDQSRITIHEEFYESRLIIQPAGEKDAGQYSCVAINSAGNNSAVIVASYISIPKIEKLEMSNMSPVVGKGQTFTCHVSGQPKPRIKWEFNGSPAKDEGIYTCIARNVVGKAKFDIELDVQSKPAFLDPETGTLIEVTQGDNLALECQVEGDPKPTVEWRKDGRRILPHGPTTSERGIGNGNGASGPAVVVSPDGYTLTIYSVNDAVAGSFTCSAINVHSIETKEFRVSVKTPPVISKDGPSEFELGQMEVGLLTCLVTASQPQATVRWFKNGQPLLPIPGRISFLDNGHTVVSLHGITFRRTEAFFAEFQS</sequence>